<feature type="region of interest" description="Disordered" evidence="1">
    <location>
        <begin position="21"/>
        <end position="52"/>
    </location>
</feature>
<sequence length="129" mass="13840">MLSAAVPRFGDGVRRRKPLGVPQLPIHIGGSSRAAARRAGRRGDGYFPGGMLGPHERARQLDLARTEAVAAGRDPGALEYTRWGSIDMPAERVDGLATEGVTRIVVGSTDPDNPFDELSRFAERFELGG</sequence>
<dbReference type="InterPro" id="IPR036661">
    <property type="entry name" value="Luciferase-like_sf"/>
</dbReference>
<dbReference type="AlphaFoldDB" id="A0A511M8D0"/>
<name>A0A511M8D0_9NOCA</name>
<proteinExistence type="predicted"/>
<reference evidence="3 4" key="1">
    <citation type="submission" date="2019-07" db="EMBL/GenBank/DDBJ databases">
        <title>Whole genome shotgun sequence of Nocardia ninae NBRC 108245.</title>
        <authorList>
            <person name="Hosoyama A."/>
            <person name="Uohara A."/>
            <person name="Ohji S."/>
            <person name="Ichikawa N."/>
        </authorList>
    </citation>
    <scope>NUCLEOTIDE SEQUENCE [LARGE SCALE GENOMIC DNA]</scope>
    <source>
        <strain evidence="3 4">NBRC 108245</strain>
    </source>
</reference>
<dbReference type="Proteomes" id="UP000321424">
    <property type="component" value="Unassembled WGS sequence"/>
</dbReference>
<dbReference type="EMBL" id="BJXA01000006">
    <property type="protein sequence ID" value="GEM36915.1"/>
    <property type="molecule type" value="Genomic_DNA"/>
</dbReference>
<evidence type="ECO:0000256" key="1">
    <source>
        <dbReference type="SAM" id="MobiDB-lite"/>
    </source>
</evidence>
<comment type="caution">
    <text evidence="3">The sequence shown here is derived from an EMBL/GenBank/DDBJ whole genome shotgun (WGS) entry which is preliminary data.</text>
</comment>
<dbReference type="InterPro" id="IPR011251">
    <property type="entry name" value="Luciferase-like_dom"/>
</dbReference>
<dbReference type="Pfam" id="PF00296">
    <property type="entry name" value="Bac_luciferase"/>
    <property type="match status" value="1"/>
</dbReference>
<evidence type="ECO:0000259" key="2">
    <source>
        <dbReference type="Pfam" id="PF00296"/>
    </source>
</evidence>
<evidence type="ECO:0000313" key="3">
    <source>
        <dbReference type="EMBL" id="GEM36915.1"/>
    </source>
</evidence>
<dbReference type="OrthoDB" id="3206024at2"/>
<dbReference type="Gene3D" id="3.20.20.30">
    <property type="entry name" value="Luciferase-like domain"/>
    <property type="match status" value="1"/>
</dbReference>
<evidence type="ECO:0000313" key="4">
    <source>
        <dbReference type="Proteomes" id="UP000321424"/>
    </source>
</evidence>
<dbReference type="SUPFAM" id="SSF51679">
    <property type="entry name" value="Bacterial luciferase-like"/>
    <property type="match status" value="1"/>
</dbReference>
<keyword evidence="4" id="KW-1185">Reference proteome</keyword>
<organism evidence="3 4">
    <name type="scientific">Nocardia ninae NBRC 108245</name>
    <dbReference type="NCBI Taxonomy" id="1210091"/>
    <lineage>
        <taxon>Bacteria</taxon>
        <taxon>Bacillati</taxon>
        <taxon>Actinomycetota</taxon>
        <taxon>Actinomycetes</taxon>
        <taxon>Mycobacteriales</taxon>
        <taxon>Nocardiaceae</taxon>
        <taxon>Nocardia</taxon>
    </lineage>
</organism>
<accession>A0A511M8D0</accession>
<dbReference type="GO" id="GO:0016705">
    <property type="term" value="F:oxidoreductase activity, acting on paired donors, with incorporation or reduction of molecular oxygen"/>
    <property type="evidence" value="ECO:0007669"/>
    <property type="project" value="InterPro"/>
</dbReference>
<feature type="domain" description="Luciferase-like" evidence="2">
    <location>
        <begin position="20"/>
        <end position="80"/>
    </location>
</feature>
<protein>
    <recommendedName>
        <fullName evidence="2">Luciferase-like domain-containing protein</fullName>
    </recommendedName>
</protein>
<gene>
    <name evidence="3" type="ORF">NN4_14340</name>
</gene>